<accession>A0A418YF76</accession>
<dbReference type="EMBL" id="QZCH01000011">
    <property type="protein sequence ID" value="RJG47785.1"/>
    <property type="molecule type" value="Genomic_DNA"/>
</dbReference>
<comment type="caution">
    <text evidence="1">The sequence shown here is derived from an EMBL/GenBank/DDBJ whole genome shotgun (WGS) entry which is preliminary data.</text>
</comment>
<name>A0A418YF76_9GAMM</name>
<gene>
    <name evidence="1" type="ORF">D1Z90_10220</name>
</gene>
<organism evidence="1 2">
    <name type="scientific">Motilimonas pumila</name>
    <dbReference type="NCBI Taxonomy" id="2303987"/>
    <lineage>
        <taxon>Bacteria</taxon>
        <taxon>Pseudomonadati</taxon>
        <taxon>Pseudomonadota</taxon>
        <taxon>Gammaproteobacteria</taxon>
        <taxon>Alteromonadales</taxon>
        <taxon>Alteromonadales genera incertae sedis</taxon>
        <taxon>Motilimonas</taxon>
    </lineage>
</organism>
<protein>
    <submittedName>
        <fullName evidence="1">Uncharacterized protein</fullName>
    </submittedName>
</protein>
<keyword evidence="2" id="KW-1185">Reference proteome</keyword>
<proteinExistence type="predicted"/>
<evidence type="ECO:0000313" key="2">
    <source>
        <dbReference type="Proteomes" id="UP000283255"/>
    </source>
</evidence>
<dbReference type="Proteomes" id="UP000283255">
    <property type="component" value="Unassembled WGS sequence"/>
</dbReference>
<sequence>MACLIVFLSGCSKPLPTDKVSYIGEWQGPHIYLLISASGEVEYEKEQGATRTSISGPINHFEGDNFSVGFGFIAADFEVSQPPYQAQGQWYMVVDGEELTKLF</sequence>
<evidence type="ECO:0000313" key="1">
    <source>
        <dbReference type="EMBL" id="RJG47785.1"/>
    </source>
</evidence>
<dbReference type="OrthoDB" id="583175at2"/>
<reference evidence="1 2" key="1">
    <citation type="submission" date="2018-09" db="EMBL/GenBank/DDBJ databases">
        <authorList>
            <person name="Wang F."/>
        </authorList>
    </citation>
    <scope>NUCLEOTIDE SEQUENCE [LARGE SCALE GENOMIC DNA]</scope>
    <source>
        <strain evidence="1 2">PLHSC7-2</strain>
    </source>
</reference>
<reference evidence="1 2" key="2">
    <citation type="submission" date="2019-01" db="EMBL/GenBank/DDBJ databases">
        <title>Motilimonas pumilus sp. nov., isolated from the gut of sea cucumber (Apostichopus japonicus).</title>
        <authorList>
            <person name="Wang F.-Q."/>
            <person name="Ren L.-H."/>
            <person name="Lin Y.-W."/>
            <person name="Sun G.-H."/>
            <person name="Du Z.-J."/>
            <person name="Zhao J.-X."/>
            <person name="Liu X.-J."/>
            <person name="Liu L.-J."/>
        </authorList>
    </citation>
    <scope>NUCLEOTIDE SEQUENCE [LARGE SCALE GENOMIC DNA]</scope>
    <source>
        <strain evidence="1 2">PLHSC7-2</strain>
    </source>
</reference>
<dbReference type="AlphaFoldDB" id="A0A418YF76"/>